<gene>
    <name evidence="1" type="ORF">EZ027_15790</name>
</gene>
<reference evidence="1" key="1">
    <citation type="submission" date="2019-11" db="EMBL/GenBank/DDBJ databases">
        <title>Comparative Genomics of Multidrug-Resistant Enterococcus spp. isolated from Wastewater Treatment Plants.</title>
        <authorList>
            <person name="Sanderson H.A."/>
            <person name="Ortega-Polo R."/>
            <person name="Zaheer R."/>
            <person name="Goji N."/>
            <person name="Amoako K."/>
            <person name="Brown R.S."/>
            <person name="Majury A."/>
            <person name="Liss S.N."/>
            <person name="Mcallister T.A."/>
        </authorList>
    </citation>
    <scope>NUCLEOTIDE SEQUENCE</scope>
    <source>
        <strain evidence="1">B79</strain>
    </source>
</reference>
<name>A0A6G2FMB7_ENTCA</name>
<dbReference type="EMBL" id="WMHD01000035">
    <property type="protein sequence ID" value="MUN75618.1"/>
    <property type="molecule type" value="Genomic_DNA"/>
</dbReference>
<organism evidence="1">
    <name type="scientific">Enterococcus casseliflavus</name>
    <name type="common">Enterococcus flavescens</name>
    <dbReference type="NCBI Taxonomy" id="37734"/>
    <lineage>
        <taxon>Bacteria</taxon>
        <taxon>Bacillati</taxon>
        <taxon>Bacillota</taxon>
        <taxon>Bacilli</taxon>
        <taxon>Lactobacillales</taxon>
        <taxon>Enterococcaceae</taxon>
        <taxon>Enterococcus</taxon>
    </lineage>
</organism>
<sequence length="45" mass="5351">MTNYRPYLSDYILEIDYMLVNSQNTPRDGTMLKHQLNPLTDQLSF</sequence>
<dbReference type="AlphaFoldDB" id="A0A6G2FMB7"/>
<proteinExistence type="predicted"/>
<accession>A0A6G2FMB7</accession>
<protein>
    <submittedName>
        <fullName evidence="1">Uncharacterized protein</fullName>
    </submittedName>
</protein>
<evidence type="ECO:0000313" key="1">
    <source>
        <dbReference type="EMBL" id="MUN75618.1"/>
    </source>
</evidence>
<comment type="caution">
    <text evidence="1">The sequence shown here is derived from an EMBL/GenBank/DDBJ whole genome shotgun (WGS) entry which is preliminary data.</text>
</comment>